<feature type="domain" description="Peptidoglycan binding-like" evidence="2">
    <location>
        <begin position="68"/>
        <end position="117"/>
    </location>
</feature>
<evidence type="ECO:0000313" key="3">
    <source>
        <dbReference type="EMBL" id="PCD77115.1"/>
    </source>
</evidence>
<feature type="region of interest" description="Disordered" evidence="1">
    <location>
        <begin position="49"/>
        <end position="70"/>
    </location>
</feature>
<evidence type="ECO:0000313" key="4">
    <source>
        <dbReference type="Proteomes" id="UP000243507"/>
    </source>
</evidence>
<dbReference type="Proteomes" id="UP000243507">
    <property type="component" value="Unassembled WGS sequence"/>
</dbReference>
<dbReference type="Pfam" id="PF01471">
    <property type="entry name" value="PG_binding_1"/>
    <property type="match status" value="1"/>
</dbReference>
<dbReference type="EMBL" id="NTJD01000003">
    <property type="protein sequence ID" value="PCD77115.1"/>
    <property type="molecule type" value="Genomic_DNA"/>
</dbReference>
<accession>A0A2A4CR96</accession>
<keyword evidence="4" id="KW-1185">Reference proteome</keyword>
<dbReference type="InterPro" id="IPR036365">
    <property type="entry name" value="PGBD-like_sf"/>
</dbReference>
<protein>
    <submittedName>
        <fullName evidence="3">Peptidoglycan-binding protein</fullName>
    </submittedName>
</protein>
<name>A0A2A4CR96_9RHOB</name>
<evidence type="ECO:0000256" key="1">
    <source>
        <dbReference type="SAM" id="MobiDB-lite"/>
    </source>
</evidence>
<dbReference type="RefSeq" id="WP_096431756.1">
    <property type="nucleotide sequence ID" value="NZ_NTJD01000003.1"/>
</dbReference>
<proteinExistence type="predicted"/>
<evidence type="ECO:0000259" key="2">
    <source>
        <dbReference type="Pfam" id="PF01471"/>
    </source>
</evidence>
<dbReference type="SUPFAM" id="SSF47090">
    <property type="entry name" value="PGBD-like"/>
    <property type="match status" value="1"/>
</dbReference>
<dbReference type="OrthoDB" id="7444491at2"/>
<comment type="caution">
    <text evidence="3">The sequence shown here is derived from an EMBL/GenBank/DDBJ whole genome shotgun (WGS) entry which is preliminary data.</text>
</comment>
<dbReference type="InterPro" id="IPR002477">
    <property type="entry name" value="Peptidoglycan-bd-like"/>
</dbReference>
<dbReference type="Gene3D" id="1.10.101.10">
    <property type="entry name" value="PGBD-like superfamily/PGBD"/>
    <property type="match status" value="1"/>
</dbReference>
<dbReference type="InterPro" id="IPR036366">
    <property type="entry name" value="PGBDSf"/>
</dbReference>
<gene>
    <name evidence="3" type="ORF">CLN94_04895</name>
</gene>
<reference evidence="3 4" key="1">
    <citation type="submission" date="2017-09" db="EMBL/GenBank/DDBJ databases">
        <title>A multilocus sequence analysis scheme for characterization of bacteria in the genus Thioclava.</title>
        <authorList>
            <person name="Liu Y."/>
            <person name="Shao Z."/>
        </authorList>
    </citation>
    <scope>NUCLEOTIDE SEQUENCE [LARGE SCALE GENOMIC DNA]</scope>
    <source>
        <strain evidence="3 4">CAU 1312</strain>
    </source>
</reference>
<organism evidence="3 4">
    <name type="scientific">Pseudothioclava arenosa</name>
    <dbReference type="NCBI Taxonomy" id="1795308"/>
    <lineage>
        <taxon>Bacteria</taxon>
        <taxon>Pseudomonadati</taxon>
        <taxon>Pseudomonadota</taxon>
        <taxon>Alphaproteobacteria</taxon>
        <taxon>Rhodobacterales</taxon>
        <taxon>Paracoccaceae</taxon>
        <taxon>Pseudothioclava</taxon>
    </lineage>
</organism>
<feature type="compositionally biased region" description="Polar residues" evidence="1">
    <location>
        <begin position="59"/>
        <end position="70"/>
    </location>
</feature>
<dbReference type="AlphaFoldDB" id="A0A2A4CR96"/>
<sequence length="569" mass="57544">MLKKSVVGGVVSLGVIFGPVQPVLAGGGDVVGGIIGGIIGGAIVNEASKNRAKPRTVARPSTSSYQREQNREAQTALNYFGYPAGTPDGVMGAKSRAAVSQYQMLLGYPATGQLTEAERMILVTAYQRAMIGGPQVQQVMAGPQGPRGMLLKQRDEMAGGTGATYAGSYGGLPPEVSQAVDEIARNSNVEPMQLIQRAGFIQLADLNMDGRTDYLVDTSVTGSGFWCNGPACTVRVFASTPQGYQRNDFQIAGATPASFSCQHGLCQIAAPGAGAPVTAAPAVPPAPSLPPATMATAPQPAMPGFGAQLAAATPPAAPSMPSFGAAIAPVEVTLSAHCADVSARTGQAGGLQTVAAMSDPAQALGEQFCLARDAAVAEGEGILAQVQGFTPAQISQQCGDFGALLADQVALLPGTARDDMIASVQGFVAGSGMDEAQIAGTAKVCLGVGLRDDQMPVALGSALVLAGTGNMVYAELVAHHLSAGIGTEKSADLALEWYDLAANAHEAGQMPEFSGDEAGRMQLIHQAAMAMAGRAEAPVAKPVPVAATASALMNGISGIGKAATSLGSQ</sequence>